<sequence length="111" mass="12596">MLFVSSSKRQRCACSEDSSRFLLGRPSRPRAVVCERRVPERKVQAASQSFRCGTIVLTFCTLLESCTIADERGAGKGFAELTVRLCFCRRTAIRDFRFVEFTIFAIPIFCI</sequence>
<gene>
    <name evidence="1" type="ORF">SCHPADRAFT_684318</name>
</gene>
<proteinExistence type="predicted"/>
<name>A0A0H2RAR8_9AGAM</name>
<accession>A0A0H2RAR8</accession>
<dbReference type="AlphaFoldDB" id="A0A0H2RAR8"/>
<dbReference type="Proteomes" id="UP000053477">
    <property type="component" value="Unassembled WGS sequence"/>
</dbReference>
<evidence type="ECO:0000313" key="1">
    <source>
        <dbReference type="EMBL" id="KLO06598.1"/>
    </source>
</evidence>
<reference evidence="1 2" key="1">
    <citation type="submission" date="2015-04" db="EMBL/GenBank/DDBJ databases">
        <title>Complete genome sequence of Schizopora paradoxa KUC8140, a cosmopolitan wood degrader in East Asia.</title>
        <authorList>
            <consortium name="DOE Joint Genome Institute"/>
            <person name="Min B."/>
            <person name="Park H."/>
            <person name="Jang Y."/>
            <person name="Kim J.-J."/>
            <person name="Kim K.H."/>
            <person name="Pangilinan J."/>
            <person name="Lipzen A."/>
            <person name="Riley R."/>
            <person name="Grigoriev I.V."/>
            <person name="Spatafora J.W."/>
            <person name="Choi I.-G."/>
        </authorList>
    </citation>
    <scope>NUCLEOTIDE SEQUENCE [LARGE SCALE GENOMIC DNA]</scope>
    <source>
        <strain evidence="1 2">KUC8140</strain>
    </source>
</reference>
<dbReference type="InParanoid" id="A0A0H2RAR8"/>
<dbReference type="EMBL" id="KQ086193">
    <property type="protein sequence ID" value="KLO06598.1"/>
    <property type="molecule type" value="Genomic_DNA"/>
</dbReference>
<protein>
    <submittedName>
        <fullName evidence="1">Uncharacterized protein</fullName>
    </submittedName>
</protein>
<keyword evidence="2" id="KW-1185">Reference proteome</keyword>
<organism evidence="1 2">
    <name type="scientific">Schizopora paradoxa</name>
    <dbReference type="NCBI Taxonomy" id="27342"/>
    <lineage>
        <taxon>Eukaryota</taxon>
        <taxon>Fungi</taxon>
        <taxon>Dikarya</taxon>
        <taxon>Basidiomycota</taxon>
        <taxon>Agaricomycotina</taxon>
        <taxon>Agaricomycetes</taxon>
        <taxon>Hymenochaetales</taxon>
        <taxon>Schizoporaceae</taxon>
        <taxon>Schizopora</taxon>
    </lineage>
</organism>
<evidence type="ECO:0000313" key="2">
    <source>
        <dbReference type="Proteomes" id="UP000053477"/>
    </source>
</evidence>